<evidence type="ECO:0000313" key="2">
    <source>
        <dbReference type="Proteomes" id="UP000823849"/>
    </source>
</evidence>
<dbReference type="AlphaFoldDB" id="A0A9D2NAI1"/>
<proteinExistence type="predicted"/>
<accession>A0A9D2NAI1</accession>
<sequence>MLRWYKNLYLGNTVKGQEKKLMRKLEKGKPTPGIWLVTIASNEENNLDLIPAELLLQRSLRVQCPMIVGMGFTRIEAMGILLEIVQEVYRETQDMNIRAWLLEGSSECKFQTRPEADGGT</sequence>
<evidence type="ECO:0000313" key="1">
    <source>
        <dbReference type="EMBL" id="HJC15111.1"/>
    </source>
</evidence>
<name>A0A9D2NAI1_9FIRM</name>
<comment type="caution">
    <text evidence="1">The sequence shown here is derived from an EMBL/GenBank/DDBJ whole genome shotgun (WGS) entry which is preliminary data.</text>
</comment>
<protein>
    <submittedName>
        <fullName evidence="1">Uncharacterized protein</fullName>
    </submittedName>
</protein>
<gene>
    <name evidence="1" type="ORF">H9705_04700</name>
</gene>
<reference evidence="1" key="2">
    <citation type="submission" date="2021-04" db="EMBL/GenBank/DDBJ databases">
        <authorList>
            <person name="Gilroy R."/>
        </authorList>
    </citation>
    <scope>NUCLEOTIDE SEQUENCE</scope>
    <source>
        <strain evidence="1">CHK185-5351</strain>
    </source>
</reference>
<organism evidence="1 2">
    <name type="scientific">Candidatus Fusicatenibacter intestinigallinarum</name>
    <dbReference type="NCBI Taxonomy" id="2838598"/>
    <lineage>
        <taxon>Bacteria</taxon>
        <taxon>Bacillati</taxon>
        <taxon>Bacillota</taxon>
        <taxon>Clostridia</taxon>
        <taxon>Lachnospirales</taxon>
        <taxon>Lachnospiraceae</taxon>
        <taxon>Fusicatenibacter</taxon>
    </lineage>
</organism>
<reference evidence="1" key="1">
    <citation type="journal article" date="2021" name="PeerJ">
        <title>Extensive microbial diversity within the chicken gut microbiome revealed by metagenomics and culture.</title>
        <authorList>
            <person name="Gilroy R."/>
            <person name="Ravi A."/>
            <person name="Getino M."/>
            <person name="Pursley I."/>
            <person name="Horton D.L."/>
            <person name="Alikhan N.F."/>
            <person name="Baker D."/>
            <person name="Gharbi K."/>
            <person name="Hall N."/>
            <person name="Watson M."/>
            <person name="Adriaenssens E.M."/>
            <person name="Foster-Nyarko E."/>
            <person name="Jarju S."/>
            <person name="Secka A."/>
            <person name="Antonio M."/>
            <person name="Oren A."/>
            <person name="Chaudhuri R.R."/>
            <person name="La Ragione R."/>
            <person name="Hildebrand F."/>
            <person name="Pallen M.J."/>
        </authorList>
    </citation>
    <scope>NUCLEOTIDE SEQUENCE</scope>
    <source>
        <strain evidence="1">CHK185-5351</strain>
    </source>
</reference>
<dbReference type="EMBL" id="DWWU01000020">
    <property type="protein sequence ID" value="HJC15111.1"/>
    <property type="molecule type" value="Genomic_DNA"/>
</dbReference>
<dbReference type="Proteomes" id="UP000823849">
    <property type="component" value="Unassembled WGS sequence"/>
</dbReference>